<accession>A0A2N1J8I3</accession>
<name>A0A2N1J8I3_9BASI</name>
<dbReference type="EMBL" id="KZ454993">
    <property type="protein sequence ID" value="PKI82863.1"/>
    <property type="molecule type" value="Genomic_DNA"/>
</dbReference>
<evidence type="ECO:0000313" key="2">
    <source>
        <dbReference type="EMBL" id="PKI82863.1"/>
    </source>
</evidence>
<protein>
    <submittedName>
        <fullName evidence="2">Uncharacterized protein</fullName>
    </submittedName>
</protein>
<gene>
    <name evidence="2" type="ORF">MVES_003257</name>
</gene>
<proteinExistence type="predicted"/>
<organism evidence="2 3">
    <name type="scientific">Malassezia vespertilionis</name>
    <dbReference type="NCBI Taxonomy" id="2020962"/>
    <lineage>
        <taxon>Eukaryota</taxon>
        <taxon>Fungi</taxon>
        <taxon>Dikarya</taxon>
        <taxon>Basidiomycota</taxon>
        <taxon>Ustilaginomycotina</taxon>
        <taxon>Malasseziomycetes</taxon>
        <taxon>Malasseziales</taxon>
        <taxon>Malasseziaceae</taxon>
        <taxon>Malassezia</taxon>
    </lineage>
</organism>
<dbReference type="AlphaFoldDB" id="A0A2N1J8I3"/>
<feature type="compositionally biased region" description="Polar residues" evidence="1">
    <location>
        <begin position="165"/>
        <end position="175"/>
    </location>
</feature>
<feature type="compositionally biased region" description="Low complexity" evidence="1">
    <location>
        <begin position="192"/>
        <end position="204"/>
    </location>
</feature>
<dbReference type="Proteomes" id="UP000232875">
    <property type="component" value="Unassembled WGS sequence"/>
</dbReference>
<feature type="region of interest" description="Disordered" evidence="1">
    <location>
        <begin position="165"/>
        <end position="217"/>
    </location>
</feature>
<keyword evidence="3" id="KW-1185">Reference proteome</keyword>
<feature type="region of interest" description="Disordered" evidence="1">
    <location>
        <begin position="254"/>
        <end position="302"/>
    </location>
</feature>
<feature type="compositionally biased region" description="Basic and acidic residues" evidence="1">
    <location>
        <begin position="206"/>
        <end position="217"/>
    </location>
</feature>
<sequence>MVFFWSAEREPDSATEREVLDYISEGKVDQLPLTQDFVNYVNVKGCNVPIEVMTLLSIRMDPSDSSRHSVRASKLTWASHPRVRDDFTNIHARYQRVKAQGIRFPKEDAETVKTLNAIYESTTPEEEEQIVNSIQRGKLQELVRRSEWDDRVKAQKIMRELLGASGSSKGVNGTTEPIMPYPPPSVPHPGEAEAATDSGAASAAQEHPRTDTQKLALKSDSEELVAHAVPIETMSRPDLALPTEVDTDVVSSADAAPFSQDTAARDEFLEYTTWPPEPRLVPLTNEDPDSLDPDNSTNEWLQ</sequence>
<evidence type="ECO:0000313" key="3">
    <source>
        <dbReference type="Proteomes" id="UP000232875"/>
    </source>
</evidence>
<feature type="compositionally biased region" description="Polar residues" evidence="1">
    <location>
        <begin position="293"/>
        <end position="302"/>
    </location>
</feature>
<reference evidence="2 3" key="1">
    <citation type="submission" date="2017-10" db="EMBL/GenBank/DDBJ databases">
        <title>A novel species of cold-tolerant Malassezia isolated from bats.</title>
        <authorList>
            <person name="Lorch J.M."/>
            <person name="Palmer J.M."/>
            <person name="Vanderwolf K.J."/>
            <person name="Schmidt K.Z."/>
            <person name="Verant M.L."/>
            <person name="Weller T.J."/>
            <person name="Blehert D.S."/>
        </authorList>
    </citation>
    <scope>NUCLEOTIDE SEQUENCE [LARGE SCALE GENOMIC DNA]</scope>
    <source>
        <strain evidence="2 3">NWHC:44797-103</strain>
    </source>
</reference>
<evidence type="ECO:0000256" key="1">
    <source>
        <dbReference type="SAM" id="MobiDB-lite"/>
    </source>
</evidence>